<evidence type="ECO:0000313" key="1">
    <source>
        <dbReference type="EMBL" id="MBS6623218.1"/>
    </source>
</evidence>
<dbReference type="AlphaFoldDB" id="A0A9E1LZJ2"/>
<organism evidence="1 2">
    <name type="scientific">Faecalibacterium prausnitzii</name>
    <dbReference type="NCBI Taxonomy" id="853"/>
    <lineage>
        <taxon>Bacteria</taxon>
        <taxon>Bacillati</taxon>
        <taxon>Bacillota</taxon>
        <taxon>Clostridia</taxon>
        <taxon>Eubacteriales</taxon>
        <taxon>Oscillospiraceae</taxon>
        <taxon>Faecalibacterium</taxon>
    </lineage>
</organism>
<evidence type="ECO:0000313" key="2">
    <source>
        <dbReference type="Proteomes" id="UP000811365"/>
    </source>
</evidence>
<dbReference type="EMBL" id="JAGZYH010000079">
    <property type="protein sequence ID" value="MBS6623218.1"/>
    <property type="molecule type" value="Genomic_DNA"/>
</dbReference>
<comment type="caution">
    <text evidence="1">The sequence shown here is derived from an EMBL/GenBank/DDBJ whole genome shotgun (WGS) entry which is preliminary data.</text>
</comment>
<accession>A0A9E1LZJ2</accession>
<proteinExistence type="predicted"/>
<name>A0A9E1LZJ2_9FIRM</name>
<dbReference type="Proteomes" id="UP000811365">
    <property type="component" value="Unassembled WGS sequence"/>
</dbReference>
<reference evidence="1" key="1">
    <citation type="submission" date="2021-02" db="EMBL/GenBank/DDBJ databases">
        <title>Infant gut strain persistence is associated with maternal origin, phylogeny, and functional potential including surface adhesion and iron acquisition.</title>
        <authorList>
            <person name="Lou Y.C."/>
        </authorList>
    </citation>
    <scope>NUCLEOTIDE SEQUENCE</scope>
    <source>
        <strain evidence="1">L2_039_000G1_dasL2_039_000G1_maxbin2.maxbin.077</strain>
    </source>
</reference>
<sequence>MFLGWDECFEPKWQDDHWTQNITGIDGDWFKKLTPTWQRNNALRSDLSRRQALLEIDVLTAHAMKLTFKELLTLYRMRFRVMRSYEENTWYDQNGRIVFTTNAGLPGVGLPNKARSKDVAEGITYAINGQKCDERGLGFDNVKDMKSGTVSKTFPDTTMSDEPQERTVTYVAPFFKMDREKDYETAWRVFSERFGWEKDESIADNGEK</sequence>
<protein>
    <submittedName>
        <fullName evidence="1">Uncharacterized protein</fullName>
    </submittedName>
</protein>
<gene>
    <name evidence="1" type="ORF">KH315_13875</name>
</gene>